<sequence length="106" mass="11716">MSSRQNSRSGDGGGFGVLLGLLALAFIVTFIRWILGAIALVGLFFLVRAVVLHFRKHADANARRHAAIAARADQQHHWVLRGDDRGIYGTEGAEIMHQLRRIDSAR</sequence>
<evidence type="ECO:0000313" key="3">
    <source>
        <dbReference type="Proteomes" id="UP000077342"/>
    </source>
</evidence>
<proteinExistence type="predicted"/>
<evidence type="ECO:0000313" key="2">
    <source>
        <dbReference type="EMBL" id="KZS67702.1"/>
    </source>
</evidence>
<keyword evidence="1" id="KW-1133">Transmembrane helix</keyword>
<accession>A0A164EM72</accession>
<dbReference type="Proteomes" id="UP000077342">
    <property type="component" value="Unassembled WGS sequence"/>
</dbReference>
<protein>
    <submittedName>
        <fullName evidence="2">Uncharacterized protein</fullName>
    </submittedName>
</protein>
<feature type="transmembrane region" description="Helical" evidence="1">
    <location>
        <begin position="12"/>
        <end position="31"/>
    </location>
</feature>
<name>A0A164EM72_9MYCO</name>
<keyword evidence="1" id="KW-0472">Membrane</keyword>
<comment type="caution">
    <text evidence="2">The sequence shown here is derived from an EMBL/GenBank/DDBJ whole genome shotgun (WGS) entry which is preliminary data.</text>
</comment>
<gene>
    <name evidence="2" type="ORF">A4G28_03290</name>
</gene>
<dbReference type="AlphaFoldDB" id="A0A164EM72"/>
<dbReference type="EMBL" id="LWCI01000017">
    <property type="protein sequence ID" value="KZS67702.1"/>
    <property type="molecule type" value="Genomic_DNA"/>
</dbReference>
<keyword evidence="3" id="KW-1185">Reference proteome</keyword>
<dbReference type="RefSeq" id="WP_075509221.1">
    <property type="nucleotide sequence ID" value="NZ_CP089224.1"/>
</dbReference>
<feature type="transmembrane region" description="Helical" evidence="1">
    <location>
        <begin position="37"/>
        <end position="54"/>
    </location>
</feature>
<keyword evidence="1" id="KW-0812">Transmembrane</keyword>
<organism evidence="2 3">
    <name type="scientific">Mycobacterium ostraviense</name>
    <dbReference type="NCBI Taxonomy" id="2738409"/>
    <lineage>
        <taxon>Bacteria</taxon>
        <taxon>Bacillati</taxon>
        <taxon>Actinomycetota</taxon>
        <taxon>Actinomycetes</taxon>
        <taxon>Mycobacteriales</taxon>
        <taxon>Mycobacteriaceae</taxon>
        <taxon>Mycobacterium</taxon>
    </lineage>
</organism>
<reference evidence="3" key="1">
    <citation type="submission" date="2016-04" db="EMBL/GenBank/DDBJ databases">
        <authorList>
            <person name="Strapagiel D."/>
            <person name="Borowka P."/>
            <person name="Marciniak B."/>
            <person name="Bakula Z."/>
            <person name="Van Ingen J."/>
            <person name="Safianowska A."/>
            <person name="Dziadek J."/>
            <person name="Jagielski T."/>
        </authorList>
    </citation>
    <scope>NUCLEOTIDE SEQUENCE [LARGE SCALE GENOMIC DNA]</scope>
    <source>
        <strain evidence="3">1010001458</strain>
    </source>
</reference>
<evidence type="ECO:0000256" key="1">
    <source>
        <dbReference type="SAM" id="Phobius"/>
    </source>
</evidence>